<organism evidence="2 3">
    <name type="scientific">Aspergillus transmontanensis</name>
    <dbReference type="NCBI Taxonomy" id="1034304"/>
    <lineage>
        <taxon>Eukaryota</taxon>
        <taxon>Fungi</taxon>
        <taxon>Dikarya</taxon>
        <taxon>Ascomycota</taxon>
        <taxon>Pezizomycotina</taxon>
        <taxon>Eurotiomycetes</taxon>
        <taxon>Eurotiomycetidae</taxon>
        <taxon>Eurotiales</taxon>
        <taxon>Aspergillaceae</taxon>
        <taxon>Aspergillus</taxon>
        <taxon>Aspergillus subgen. Circumdati</taxon>
    </lineage>
</organism>
<dbReference type="Proteomes" id="UP000325433">
    <property type="component" value="Unassembled WGS sequence"/>
</dbReference>
<feature type="transmembrane region" description="Helical" evidence="1">
    <location>
        <begin position="34"/>
        <end position="54"/>
    </location>
</feature>
<evidence type="ECO:0000313" key="2">
    <source>
        <dbReference type="EMBL" id="KAE8314690.1"/>
    </source>
</evidence>
<keyword evidence="3" id="KW-1185">Reference proteome</keyword>
<protein>
    <submittedName>
        <fullName evidence="2">Uncharacterized protein</fullName>
    </submittedName>
</protein>
<accession>A0A5N6W5P7</accession>
<dbReference type="AlphaFoldDB" id="A0A5N6W5P7"/>
<evidence type="ECO:0000313" key="3">
    <source>
        <dbReference type="Proteomes" id="UP000325433"/>
    </source>
</evidence>
<name>A0A5N6W5P7_9EURO</name>
<gene>
    <name evidence="2" type="ORF">BDV41DRAFT_533542</name>
</gene>
<reference evidence="3" key="1">
    <citation type="submission" date="2019-04" db="EMBL/GenBank/DDBJ databases">
        <title>Friends and foes A comparative genomics studyof 23 Aspergillus species from section Flavi.</title>
        <authorList>
            <consortium name="DOE Joint Genome Institute"/>
            <person name="Kjaerbolling I."/>
            <person name="Vesth T."/>
            <person name="Frisvad J.C."/>
            <person name="Nybo J.L."/>
            <person name="Theobald S."/>
            <person name="Kildgaard S."/>
            <person name="Isbrandt T."/>
            <person name="Kuo A."/>
            <person name="Sato A."/>
            <person name="Lyhne E.K."/>
            <person name="Kogle M.E."/>
            <person name="Wiebenga A."/>
            <person name="Kun R.S."/>
            <person name="Lubbers R.J."/>
            <person name="Makela M.R."/>
            <person name="Barry K."/>
            <person name="Chovatia M."/>
            <person name="Clum A."/>
            <person name="Daum C."/>
            <person name="Haridas S."/>
            <person name="He G."/>
            <person name="LaButti K."/>
            <person name="Lipzen A."/>
            <person name="Mondo S."/>
            <person name="Riley R."/>
            <person name="Salamov A."/>
            <person name="Simmons B.A."/>
            <person name="Magnuson J.K."/>
            <person name="Henrissat B."/>
            <person name="Mortensen U.H."/>
            <person name="Larsen T.O."/>
            <person name="Devries R.P."/>
            <person name="Grigoriev I.V."/>
            <person name="Machida M."/>
            <person name="Baker S.E."/>
            <person name="Andersen M.R."/>
        </authorList>
    </citation>
    <scope>NUCLEOTIDE SEQUENCE [LARGE SCALE GENOMIC DNA]</scope>
    <source>
        <strain evidence="3">CBS 130015</strain>
    </source>
</reference>
<proteinExistence type="predicted"/>
<keyword evidence="1" id="KW-0812">Transmembrane</keyword>
<keyword evidence="1" id="KW-0472">Membrane</keyword>
<keyword evidence="1" id="KW-1133">Transmembrane helix</keyword>
<evidence type="ECO:0000256" key="1">
    <source>
        <dbReference type="SAM" id="Phobius"/>
    </source>
</evidence>
<dbReference type="EMBL" id="ML738317">
    <property type="protein sequence ID" value="KAE8314690.1"/>
    <property type="molecule type" value="Genomic_DNA"/>
</dbReference>
<sequence>MVSPVQFMNSVLFSIHEKDRYGTMGARECSPWQIIYVIMLQYCVWPALPMFRVFF</sequence>